<keyword evidence="3" id="KW-1185">Reference proteome</keyword>
<evidence type="ECO:0000313" key="2">
    <source>
        <dbReference type="EMBL" id="CAK6443402.1"/>
    </source>
</evidence>
<organism evidence="2 3">
    <name type="scientific">Pipistrellus nathusii</name>
    <name type="common">Nathusius' pipistrelle</name>
    <dbReference type="NCBI Taxonomy" id="59473"/>
    <lineage>
        <taxon>Eukaryota</taxon>
        <taxon>Metazoa</taxon>
        <taxon>Chordata</taxon>
        <taxon>Craniata</taxon>
        <taxon>Vertebrata</taxon>
        <taxon>Euteleostomi</taxon>
        <taxon>Mammalia</taxon>
        <taxon>Eutheria</taxon>
        <taxon>Laurasiatheria</taxon>
        <taxon>Chiroptera</taxon>
        <taxon>Yangochiroptera</taxon>
        <taxon>Vespertilionidae</taxon>
        <taxon>Pipistrellus</taxon>
    </lineage>
</organism>
<evidence type="ECO:0000313" key="3">
    <source>
        <dbReference type="Proteomes" id="UP001314169"/>
    </source>
</evidence>
<dbReference type="Proteomes" id="UP001314169">
    <property type="component" value="Chromosome 3"/>
</dbReference>
<gene>
    <name evidence="2" type="ORF">MPIPNATIZW_LOCUS11708</name>
</gene>
<sequence length="113" mass="11805">MLRKCTCRCMLSSMPHPRARPCIPVGVQRVKATDAGPFCTSLLGPRVYLCALCSKPLPSPVMCLGFSLPPISAMGQGPSYTTEGPGDPSAPSAFLPDPQSSLAQGEGGWVLLS</sequence>
<evidence type="ECO:0000256" key="1">
    <source>
        <dbReference type="SAM" id="MobiDB-lite"/>
    </source>
</evidence>
<feature type="region of interest" description="Disordered" evidence="1">
    <location>
        <begin position="76"/>
        <end position="106"/>
    </location>
</feature>
<reference evidence="2" key="1">
    <citation type="submission" date="2023-12" db="EMBL/GenBank/DDBJ databases">
        <authorList>
            <person name="Brown T."/>
        </authorList>
    </citation>
    <scope>NUCLEOTIDE SEQUENCE</scope>
</reference>
<accession>A0ABN9ZYS5</accession>
<proteinExistence type="predicted"/>
<protein>
    <submittedName>
        <fullName evidence="2">Uncharacterized protein</fullName>
    </submittedName>
</protein>
<dbReference type="EMBL" id="OY882860">
    <property type="protein sequence ID" value="CAK6443402.1"/>
    <property type="molecule type" value="Genomic_DNA"/>
</dbReference>
<name>A0ABN9ZYS5_PIPNA</name>